<feature type="transmembrane region" description="Helical" evidence="1">
    <location>
        <begin position="106"/>
        <end position="125"/>
    </location>
</feature>
<keyword evidence="1" id="KW-1133">Transmembrane helix</keyword>
<proteinExistence type="predicted"/>
<evidence type="ECO:0000313" key="3">
    <source>
        <dbReference type="Proteomes" id="UP000182703"/>
    </source>
</evidence>
<feature type="transmembrane region" description="Helical" evidence="1">
    <location>
        <begin position="201"/>
        <end position="221"/>
    </location>
</feature>
<dbReference type="RefSeq" id="WP_055458390.1">
    <property type="nucleotide sequence ID" value="NZ_CP018095.1"/>
</dbReference>
<evidence type="ECO:0000256" key="1">
    <source>
        <dbReference type="SAM" id="Phobius"/>
    </source>
</evidence>
<accession>A0AAC9JNX0</accession>
<dbReference type="Proteomes" id="UP000182703">
    <property type="component" value="Chromosome"/>
</dbReference>
<dbReference type="AlphaFoldDB" id="A0AAC9JNX0"/>
<keyword evidence="1" id="KW-0812">Transmembrane</keyword>
<organism evidence="2 3">
    <name type="scientific">Chelatococcus daeguensis</name>
    <dbReference type="NCBI Taxonomy" id="444444"/>
    <lineage>
        <taxon>Bacteria</taxon>
        <taxon>Pseudomonadati</taxon>
        <taxon>Pseudomonadota</taxon>
        <taxon>Alphaproteobacteria</taxon>
        <taxon>Hyphomicrobiales</taxon>
        <taxon>Chelatococcaceae</taxon>
        <taxon>Chelatococcus</taxon>
    </lineage>
</organism>
<feature type="transmembrane region" description="Helical" evidence="1">
    <location>
        <begin position="79"/>
        <end position="99"/>
    </location>
</feature>
<evidence type="ECO:0008006" key="4">
    <source>
        <dbReference type="Google" id="ProtNLM"/>
    </source>
</evidence>
<feature type="transmembrane region" description="Helical" evidence="1">
    <location>
        <begin position="145"/>
        <end position="163"/>
    </location>
</feature>
<name>A0AAC9JNX0_9HYPH</name>
<protein>
    <recommendedName>
        <fullName evidence="4">Ceramidase</fullName>
    </recommendedName>
</protein>
<sequence>MDRSSWHQPIDAYCERIDPSFWSEPVNALTNGAFILAAIAAGLIWLRAPRRDWLVAVLIVLAFAVGVGSFLFHTVATRWAALADVVPIALFIIVYFFLAMRRYLELPLWAALAVTALFQGLSMMVPGLWLDFARAQFGYDPLNGSAGYLPAAAAMIVVGALVWRCKPAVGRALVGIGGLFVVSLTFRSIDTLVCGALPLGTHFVWHLANGLVLFLLLRVALPRPA</sequence>
<dbReference type="KEGG" id="cdq:BOQ54_08785"/>
<reference evidence="2 3" key="1">
    <citation type="submission" date="2016-11" db="EMBL/GenBank/DDBJ databases">
        <title>Complete genome sequence of the aerobically denitrifying bacterium Chelatococcus daeguensis TAD1.</title>
        <authorList>
            <person name="Yang Y."/>
            <person name="Huang S."/>
            <person name="Lin E."/>
        </authorList>
    </citation>
    <scope>NUCLEOTIDE SEQUENCE [LARGE SCALE GENOMIC DNA]</scope>
    <source>
        <strain evidence="2 3">TAD1</strain>
    </source>
</reference>
<keyword evidence="1" id="KW-0472">Membrane</keyword>
<dbReference type="EMBL" id="CP018095">
    <property type="protein sequence ID" value="APF37413.1"/>
    <property type="molecule type" value="Genomic_DNA"/>
</dbReference>
<gene>
    <name evidence="2" type="ORF">BOQ54_08785</name>
</gene>
<evidence type="ECO:0000313" key="2">
    <source>
        <dbReference type="EMBL" id="APF37413.1"/>
    </source>
</evidence>
<keyword evidence="3" id="KW-1185">Reference proteome</keyword>
<feature type="transmembrane region" description="Helical" evidence="1">
    <location>
        <begin position="53"/>
        <end position="73"/>
    </location>
</feature>
<feature type="transmembrane region" description="Helical" evidence="1">
    <location>
        <begin position="28"/>
        <end position="46"/>
    </location>
</feature>
<feature type="transmembrane region" description="Helical" evidence="1">
    <location>
        <begin position="170"/>
        <end position="189"/>
    </location>
</feature>